<accession>A0A0F9HZA0</accession>
<name>A0A0F9HZA0_9ZZZZ</name>
<organism evidence="1">
    <name type="scientific">marine sediment metagenome</name>
    <dbReference type="NCBI Taxonomy" id="412755"/>
    <lineage>
        <taxon>unclassified sequences</taxon>
        <taxon>metagenomes</taxon>
        <taxon>ecological metagenomes</taxon>
    </lineage>
</organism>
<dbReference type="AlphaFoldDB" id="A0A0F9HZA0"/>
<sequence>MSADQGILLEIPLTETLIKKGANILLTFEVSGASGGFVLDPTGEVETKESLKLNLPFRIDL</sequence>
<dbReference type="EMBL" id="LAZR01013756">
    <property type="protein sequence ID" value="KKM20492.1"/>
    <property type="molecule type" value="Genomic_DNA"/>
</dbReference>
<comment type="caution">
    <text evidence="1">The sequence shown here is derived from an EMBL/GenBank/DDBJ whole genome shotgun (WGS) entry which is preliminary data.</text>
</comment>
<protein>
    <submittedName>
        <fullName evidence="1">Uncharacterized protein</fullName>
    </submittedName>
</protein>
<gene>
    <name evidence="1" type="ORF">LCGC14_1644960</name>
</gene>
<evidence type="ECO:0000313" key="1">
    <source>
        <dbReference type="EMBL" id="KKM20492.1"/>
    </source>
</evidence>
<reference evidence="1" key="1">
    <citation type="journal article" date="2015" name="Nature">
        <title>Complex archaea that bridge the gap between prokaryotes and eukaryotes.</title>
        <authorList>
            <person name="Spang A."/>
            <person name="Saw J.H."/>
            <person name="Jorgensen S.L."/>
            <person name="Zaremba-Niedzwiedzka K."/>
            <person name="Martijn J."/>
            <person name="Lind A.E."/>
            <person name="van Eijk R."/>
            <person name="Schleper C."/>
            <person name="Guy L."/>
            <person name="Ettema T.J."/>
        </authorList>
    </citation>
    <scope>NUCLEOTIDE SEQUENCE</scope>
</reference>
<proteinExistence type="predicted"/>